<dbReference type="EMBL" id="JAMKPW020000011">
    <property type="protein sequence ID" value="KAK8213488.1"/>
    <property type="molecule type" value="Genomic_DNA"/>
</dbReference>
<evidence type="ECO:0000313" key="1">
    <source>
        <dbReference type="EMBL" id="KAK8213488.1"/>
    </source>
</evidence>
<sequence length="381" mass="42825">MYDAYYQQLIGEDAKFAPQSGNKVVEIFADGRKLARDISDPQIPAWAQKWNGEEKPKQTEESPRLRLLLCSPEDRHVDLGLTPMPISKHSLESLRRAWHLPTEFVRMLLSTMPMAVGFSVDDGLMLRGGRSRDWNYCLATVHDTASGITSVIVRGLCPLEYKKFEECLQASSKLATHPMLVPLILVKMKIHYFAVLLERRERGLELIEHETGMRHGFSENPERNRSQKDRARSRANMDYDPITQKLTGLAGTFALIEEVGRKIDPGATNDNLPAPFKRRIEYLRTLIAGAQSTRALLDRRTQAQVQTVYSLISQRDAEASLNDNQIMRTIAEGSHTVAVAARRDSVDMRVITAITLVFLPGTFTAVSATQVIPFLSSDFGD</sequence>
<gene>
    <name evidence="1" type="ORF">M8818_002790</name>
</gene>
<protein>
    <submittedName>
        <fullName evidence="1">Uncharacterized protein</fullName>
    </submittedName>
</protein>
<proteinExistence type="predicted"/>
<reference evidence="1" key="1">
    <citation type="submission" date="2024-02" db="EMBL/GenBank/DDBJ databases">
        <title>Metagenome Assembled Genome of Zalaria obscura JY119.</title>
        <authorList>
            <person name="Vighnesh L."/>
            <person name="Jagadeeshwari U."/>
            <person name="Venkata Ramana C."/>
            <person name="Sasikala C."/>
        </authorList>
    </citation>
    <scope>NUCLEOTIDE SEQUENCE</scope>
    <source>
        <strain evidence="1">JY119</strain>
    </source>
</reference>
<organism evidence="1 2">
    <name type="scientific">Zalaria obscura</name>
    <dbReference type="NCBI Taxonomy" id="2024903"/>
    <lineage>
        <taxon>Eukaryota</taxon>
        <taxon>Fungi</taxon>
        <taxon>Dikarya</taxon>
        <taxon>Ascomycota</taxon>
        <taxon>Pezizomycotina</taxon>
        <taxon>Dothideomycetes</taxon>
        <taxon>Dothideomycetidae</taxon>
        <taxon>Dothideales</taxon>
        <taxon>Zalariaceae</taxon>
        <taxon>Zalaria</taxon>
    </lineage>
</organism>
<name>A0ACC3SGW7_9PEZI</name>
<dbReference type="Proteomes" id="UP001320706">
    <property type="component" value="Unassembled WGS sequence"/>
</dbReference>
<keyword evidence="2" id="KW-1185">Reference proteome</keyword>
<evidence type="ECO:0000313" key="2">
    <source>
        <dbReference type="Proteomes" id="UP001320706"/>
    </source>
</evidence>
<comment type="caution">
    <text evidence="1">The sequence shown here is derived from an EMBL/GenBank/DDBJ whole genome shotgun (WGS) entry which is preliminary data.</text>
</comment>
<accession>A0ACC3SGW7</accession>